<accession>A0A1L9B4A8</accession>
<evidence type="ECO:0000256" key="8">
    <source>
        <dbReference type="ARBA" id="ARBA00023012"/>
    </source>
</evidence>
<evidence type="ECO:0000313" key="11">
    <source>
        <dbReference type="Proteomes" id="UP000182229"/>
    </source>
</evidence>
<reference evidence="11" key="1">
    <citation type="submission" date="2016-11" db="EMBL/GenBank/DDBJ databases">
        <authorList>
            <person name="Shukria A."/>
            <person name="Stevens D.C."/>
        </authorList>
    </citation>
    <scope>NUCLEOTIDE SEQUENCE [LARGE SCALE GENOMIC DNA]</scope>
    <source>
        <strain evidence="11">Cbfe23</strain>
    </source>
</reference>
<keyword evidence="11" id="KW-1185">Reference proteome</keyword>
<dbReference type="InterPro" id="IPR003594">
    <property type="entry name" value="HATPase_dom"/>
</dbReference>
<dbReference type="Proteomes" id="UP000182229">
    <property type="component" value="Unassembled WGS sequence"/>
</dbReference>
<protein>
    <recommendedName>
        <fullName evidence="2">histidine kinase</fullName>
        <ecNumber evidence="2">2.7.13.3</ecNumber>
    </recommendedName>
</protein>
<reference evidence="10 11" key="2">
    <citation type="submission" date="2016-12" db="EMBL/GenBank/DDBJ databases">
        <title>Draft Genome Sequence of Cystobacter ferrugineus Strain Cbfe23.</title>
        <authorList>
            <person name="Akbar S."/>
            <person name="Dowd S.E."/>
            <person name="Stevens D.C."/>
        </authorList>
    </citation>
    <scope>NUCLEOTIDE SEQUENCE [LARGE SCALE GENOMIC DNA]</scope>
    <source>
        <strain evidence="10 11">Cbfe23</strain>
    </source>
</reference>
<proteinExistence type="predicted"/>
<dbReference type="Pfam" id="PF13589">
    <property type="entry name" value="HATPase_c_3"/>
    <property type="match status" value="1"/>
</dbReference>
<evidence type="ECO:0000256" key="1">
    <source>
        <dbReference type="ARBA" id="ARBA00000085"/>
    </source>
</evidence>
<evidence type="ECO:0000256" key="2">
    <source>
        <dbReference type="ARBA" id="ARBA00012438"/>
    </source>
</evidence>
<dbReference type="InterPro" id="IPR004358">
    <property type="entry name" value="Sig_transdc_His_kin-like_C"/>
</dbReference>
<name>A0A1L9B4A8_9BACT</name>
<dbReference type="AlphaFoldDB" id="A0A1L9B4A8"/>
<dbReference type="SUPFAM" id="SSF55874">
    <property type="entry name" value="ATPase domain of HSP90 chaperone/DNA topoisomerase II/histidine kinase"/>
    <property type="match status" value="2"/>
</dbReference>
<evidence type="ECO:0000256" key="3">
    <source>
        <dbReference type="ARBA" id="ARBA00022553"/>
    </source>
</evidence>
<dbReference type="GO" id="GO:0004673">
    <property type="term" value="F:protein histidine kinase activity"/>
    <property type="evidence" value="ECO:0007669"/>
    <property type="project" value="UniProtKB-EC"/>
</dbReference>
<dbReference type="OrthoDB" id="9816482at2"/>
<dbReference type="RefSeq" id="WP_071902218.1">
    <property type="nucleotide sequence ID" value="NZ_MPIN01000009.1"/>
</dbReference>
<comment type="caution">
    <text evidence="10">The sequence shown here is derived from an EMBL/GenBank/DDBJ whole genome shotgun (WGS) entry which is preliminary data.</text>
</comment>
<dbReference type="EMBL" id="MPIN01000009">
    <property type="protein sequence ID" value="OJH37074.1"/>
    <property type="molecule type" value="Genomic_DNA"/>
</dbReference>
<evidence type="ECO:0000313" key="10">
    <source>
        <dbReference type="EMBL" id="OJH37074.1"/>
    </source>
</evidence>
<keyword evidence="6" id="KW-0418">Kinase</keyword>
<organism evidence="10 11">
    <name type="scientific">Cystobacter ferrugineus</name>
    <dbReference type="NCBI Taxonomy" id="83449"/>
    <lineage>
        <taxon>Bacteria</taxon>
        <taxon>Pseudomonadati</taxon>
        <taxon>Myxococcota</taxon>
        <taxon>Myxococcia</taxon>
        <taxon>Myxococcales</taxon>
        <taxon>Cystobacterineae</taxon>
        <taxon>Archangiaceae</taxon>
        <taxon>Cystobacter</taxon>
    </lineage>
</organism>
<dbReference type="InterPro" id="IPR005467">
    <property type="entry name" value="His_kinase_dom"/>
</dbReference>
<evidence type="ECO:0000256" key="6">
    <source>
        <dbReference type="ARBA" id="ARBA00022777"/>
    </source>
</evidence>
<evidence type="ECO:0000256" key="5">
    <source>
        <dbReference type="ARBA" id="ARBA00022741"/>
    </source>
</evidence>
<evidence type="ECO:0000259" key="9">
    <source>
        <dbReference type="PROSITE" id="PS50109"/>
    </source>
</evidence>
<evidence type="ECO:0000256" key="7">
    <source>
        <dbReference type="ARBA" id="ARBA00022840"/>
    </source>
</evidence>
<dbReference type="InterPro" id="IPR036890">
    <property type="entry name" value="HATPase_C_sf"/>
</dbReference>
<dbReference type="PRINTS" id="PR00344">
    <property type="entry name" value="BCTRLSENSOR"/>
</dbReference>
<dbReference type="CDD" id="cd00075">
    <property type="entry name" value="HATPase"/>
    <property type="match status" value="1"/>
</dbReference>
<dbReference type="STRING" id="83449.BON30_31840"/>
<dbReference type="SMART" id="SM00387">
    <property type="entry name" value="HATPase_c"/>
    <property type="match status" value="1"/>
</dbReference>
<dbReference type="Gene3D" id="3.30.565.10">
    <property type="entry name" value="Histidine kinase-like ATPase, C-terminal domain"/>
    <property type="match status" value="2"/>
</dbReference>
<comment type="catalytic activity">
    <reaction evidence="1">
        <text>ATP + protein L-histidine = ADP + protein N-phospho-L-histidine.</text>
        <dbReference type="EC" id="2.7.13.3"/>
    </reaction>
</comment>
<evidence type="ECO:0000256" key="4">
    <source>
        <dbReference type="ARBA" id="ARBA00022679"/>
    </source>
</evidence>
<feature type="domain" description="Histidine kinase" evidence="9">
    <location>
        <begin position="596"/>
        <end position="801"/>
    </location>
</feature>
<keyword evidence="4" id="KW-0808">Transferase</keyword>
<keyword evidence="5" id="KW-0547">Nucleotide-binding</keyword>
<dbReference type="EC" id="2.7.13.3" evidence="2"/>
<dbReference type="PANTHER" id="PTHR43065:SF10">
    <property type="entry name" value="PEROXIDE STRESS-ACTIVATED HISTIDINE KINASE MAK3"/>
    <property type="match status" value="1"/>
</dbReference>
<dbReference type="PANTHER" id="PTHR43065">
    <property type="entry name" value="SENSOR HISTIDINE KINASE"/>
    <property type="match status" value="1"/>
</dbReference>
<keyword evidence="3" id="KW-0597">Phosphoprotein</keyword>
<keyword evidence="8" id="KW-0902">Two-component regulatory system</keyword>
<sequence length="804" mass="91794">MANSIGFKFNARVLVELGAELISSDSVAIYELVKNSLDAKSKTVDIHVDVALPYSAYDQLMGALDSGVDLKVFHEGVRNHVEEAGGTPEVQQRFFEKYGVPSSRQETQKRLHDAYVFSSCILVKDSGSGMGMEELEQNYMTVGTPVRRAEKTQFVELMTRTVSRLHFRYDKAIAGIPLGEKGIGRLAAMRLGHYIRVKTKKTGEQNWNILLLDWREAFADIQAEASSLVFKAVKEPCESTEIGSSGTWIYIHDLQADWSPEKISSIVRADLAKMKDVYTDFRANKFMRVQFQGKEVKVPSFDREPLNHADAVCEARLEYNDKDQPVLRMFVDYRRLSSQNTDTLEGDHLRACVREEPSRKKAKKKDLLVDAEFVAKALESLGPWEMKFYWFNRGRLMRDNPPLYENAVKGFLNDWGGGFLVYRDGYRVYPYGERSDDWLDLDRKALSSSAYKLNRAQMVGYLRISSIANPKLQDQTNREGFRNSYEKEALRRLLRYVILGFCKAFLEDVERKKEPPLDEVVTDVENRISTSKDGAIKSLKAIRARVPQESDSVGKVMEHLEEVSEAWERAKLRIENFEEDLDRFMHLAGVGLMLEFIAHELARVTHDTLQAVAAKKFSPQVIEAQLKTLDRRVRILDELSIPGRQQRRENDVNEVVSLLVEFHANRAAREQIEVKVVDEGGKGSFRETFEKGQILQILDNLLNNSFYWISNQLNPSEPGQITITLDRRRREIRFRDNGPGIPKQRSEQIFEQFFTTKPPQAGRGLGLYIARRLAQENKASLSLGPPDADGLHRVFILKFGVDAA</sequence>
<keyword evidence="7" id="KW-0067">ATP-binding</keyword>
<dbReference type="PROSITE" id="PS50109">
    <property type="entry name" value="HIS_KIN"/>
    <property type="match status" value="1"/>
</dbReference>
<dbReference type="GO" id="GO:0000160">
    <property type="term" value="P:phosphorelay signal transduction system"/>
    <property type="evidence" value="ECO:0007669"/>
    <property type="project" value="UniProtKB-KW"/>
</dbReference>
<dbReference type="GO" id="GO:0005524">
    <property type="term" value="F:ATP binding"/>
    <property type="evidence" value="ECO:0007669"/>
    <property type="project" value="UniProtKB-KW"/>
</dbReference>
<dbReference type="Pfam" id="PF02518">
    <property type="entry name" value="HATPase_c"/>
    <property type="match status" value="1"/>
</dbReference>
<gene>
    <name evidence="10" type="ORF">BON30_31840</name>
</gene>